<dbReference type="AlphaFoldDB" id="A0A8H5XF41"/>
<proteinExistence type="predicted"/>
<dbReference type="Gene3D" id="3.90.180.10">
    <property type="entry name" value="Medium-chain alcohol dehydrogenases, catalytic domain"/>
    <property type="match status" value="1"/>
</dbReference>
<gene>
    <name evidence="2" type="ORF">FDENT_2849</name>
</gene>
<sequence>MVLSTYLGGGGARGWLTKPELIDQQISPPMLEPHEALVKVATMAQNPTDVQMFDVQVLGNGTELGCDFTGAGERLGKEVSEIAEGDMINGFLLFGKLNITRPARSH</sequence>
<accession>A0A8H5XF41</accession>
<organism evidence="2 3">
    <name type="scientific">Fusarium denticulatum</name>
    <dbReference type="NCBI Taxonomy" id="48507"/>
    <lineage>
        <taxon>Eukaryota</taxon>
        <taxon>Fungi</taxon>
        <taxon>Dikarya</taxon>
        <taxon>Ascomycota</taxon>
        <taxon>Pezizomycotina</taxon>
        <taxon>Sordariomycetes</taxon>
        <taxon>Hypocreomycetidae</taxon>
        <taxon>Hypocreales</taxon>
        <taxon>Nectriaceae</taxon>
        <taxon>Fusarium</taxon>
        <taxon>Fusarium fujikuroi species complex</taxon>
    </lineage>
</organism>
<reference evidence="2 3" key="1">
    <citation type="submission" date="2020-05" db="EMBL/GenBank/DDBJ databases">
        <title>Identification and distribution of gene clusters putatively required for synthesis of sphingolipid metabolism inhibitors in phylogenetically diverse species of the filamentous fungus Fusarium.</title>
        <authorList>
            <person name="Kim H.-S."/>
            <person name="Busman M."/>
            <person name="Brown D.W."/>
            <person name="Divon H."/>
            <person name="Uhlig S."/>
            <person name="Proctor R.H."/>
        </authorList>
    </citation>
    <scope>NUCLEOTIDE SEQUENCE [LARGE SCALE GENOMIC DNA]</scope>
    <source>
        <strain evidence="2 3">NRRL 25311</strain>
    </source>
</reference>
<evidence type="ECO:0000313" key="3">
    <source>
        <dbReference type="Proteomes" id="UP000562682"/>
    </source>
</evidence>
<evidence type="ECO:0000313" key="2">
    <source>
        <dbReference type="EMBL" id="KAF5692485.1"/>
    </source>
</evidence>
<feature type="domain" description="Alcohol dehydrogenase-like N-terminal" evidence="1">
    <location>
        <begin position="33"/>
        <end position="88"/>
    </location>
</feature>
<name>A0A8H5XF41_9HYPO</name>
<dbReference type="Pfam" id="PF08240">
    <property type="entry name" value="ADH_N"/>
    <property type="match status" value="1"/>
</dbReference>
<dbReference type="InterPro" id="IPR013154">
    <property type="entry name" value="ADH-like_N"/>
</dbReference>
<keyword evidence="3" id="KW-1185">Reference proteome</keyword>
<evidence type="ECO:0000259" key="1">
    <source>
        <dbReference type="Pfam" id="PF08240"/>
    </source>
</evidence>
<dbReference type="Proteomes" id="UP000562682">
    <property type="component" value="Unassembled WGS sequence"/>
</dbReference>
<dbReference type="EMBL" id="JAAOAK010000065">
    <property type="protein sequence ID" value="KAF5692485.1"/>
    <property type="molecule type" value="Genomic_DNA"/>
</dbReference>
<dbReference type="SUPFAM" id="SSF50129">
    <property type="entry name" value="GroES-like"/>
    <property type="match status" value="1"/>
</dbReference>
<dbReference type="InterPro" id="IPR011032">
    <property type="entry name" value="GroES-like_sf"/>
</dbReference>
<comment type="caution">
    <text evidence="2">The sequence shown here is derived from an EMBL/GenBank/DDBJ whole genome shotgun (WGS) entry which is preliminary data.</text>
</comment>
<protein>
    <submittedName>
        <fullName evidence="2">Zinc-type alcohol dehydrogenase</fullName>
    </submittedName>
</protein>